<dbReference type="Proteomes" id="UP000245125">
    <property type="component" value="Unassembled WGS sequence"/>
</dbReference>
<dbReference type="SUPFAM" id="SSF49464">
    <property type="entry name" value="Carboxypeptidase regulatory domain-like"/>
    <property type="match status" value="2"/>
</dbReference>
<evidence type="ECO:0000256" key="1">
    <source>
        <dbReference type="SAM" id="SignalP"/>
    </source>
</evidence>
<dbReference type="Gene3D" id="2.60.40.1120">
    <property type="entry name" value="Carboxypeptidase-like, regulatory domain"/>
    <property type="match status" value="1"/>
</dbReference>
<keyword evidence="3" id="KW-1185">Reference proteome</keyword>
<feature type="chain" id="PRO_5015744425" description="Carboxypeptidase regulatory-like domain-containing protein" evidence="1">
    <location>
        <begin position="29"/>
        <end position="240"/>
    </location>
</feature>
<protein>
    <recommendedName>
        <fullName evidence="4">Carboxypeptidase regulatory-like domain-containing protein</fullName>
    </recommendedName>
</protein>
<dbReference type="PROSITE" id="PS51257">
    <property type="entry name" value="PROKAR_LIPOPROTEIN"/>
    <property type="match status" value="1"/>
</dbReference>
<name>A0A2U3QEN4_9BACT</name>
<dbReference type="InterPro" id="IPR008969">
    <property type="entry name" value="CarboxyPept-like_regulatory"/>
</dbReference>
<evidence type="ECO:0000313" key="3">
    <source>
        <dbReference type="Proteomes" id="UP000245125"/>
    </source>
</evidence>
<reference evidence="3" key="1">
    <citation type="submission" date="2018-03" db="EMBL/GenBank/DDBJ databases">
        <authorList>
            <person name="Zecchin S."/>
        </authorList>
    </citation>
    <scope>NUCLEOTIDE SEQUENCE [LARGE SCALE GENOMIC DNA]</scope>
</reference>
<organism evidence="2 3">
    <name type="scientific">Candidatus Sulfobium mesophilum</name>
    <dbReference type="NCBI Taxonomy" id="2016548"/>
    <lineage>
        <taxon>Bacteria</taxon>
        <taxon>Pseudomonadati</taxon>
        <taxon>Nitrospirota</taxon>
        <taxon>Nitrospiria</taxon>
        <taxon>Nitrospirales</taxon>
        <taxon>Nitrospiraceae</taxon>
        <taxon>Candidatus Sulfobium</taxon>
    </lineage>
</organism>
<feature type="signal peptide" evidence="1">
    <location>
        <begin position="1"/>
        <end position="28"/>
    </location>
</feature>
<dbReference type="EMBL" id="OUUY01000035">
    <property type="protein sequence ID" value="SPP99891.1"/>
    <property type="molecule type" value="Genomic_DNA"/>
</dbReference>
<sequence length="240" mass="26298">MKLVISPSLLVFSLILVFSISCQGGATAAEPYLLKGKVTDVEGKPVEDAVIFIYQSTNTKKQPDFASPKSDREGRFRIALPPGKYWAVARVRKDEEVGPVPSRGRHSGEPAEIEMRGEGDVEKDFVVADIREIARMGAKTRREAVVMVAGRILDGDGKPVRMAYALAKKGGDLSEVPDYLSGWTDETGYYALYLPRGKYHLGAAASFPSDEGNLSFTEVIIDGDKKDIDIIMNTPFHNSQ</sequence>
<accession>A0A2U3QEN4</accession>
<dbReference type="AlphaFoldDB" id="A0A2U3QEN4"/>
<evidence type="ECO:0008006" key="4">
    <source>
        <dbReference type="Google" id="ProtNLM"/>
    </source>
</evidence>
<keyword evidence="1" id="KW-0732">Signal</keyword>
<gene>
    <name evidence="2" type="ORF">NBG4_130014</name>
</gene>
<dbReference type="OrthoDB" id="5482597at2"/>
<evidence type="ECO:0000313" key="2">
    <source>
        <dbReference type="EMBL" id="SPP99891.1"/>
    </source>
</evidence>
<proteinExistence type="predicted"/>